<dbReference type="PANTHER" id="PTHR40465:SF1">
    <property type="entry name" value="DUF6534 DOMAIN-CONTAINING PROTEIN"/>
    <property type="match status" value="1"/>
</dbReference>
<evidence type="ECO:0000313" key="3">
    <source>
        <dbReference type="EMBL" id="KAF9482399.1"/>
    </source>
</evidence>
<protein>
    <recommendedName>
        <fullName evidence="2">DUF6534 domain-containing protein</fullName>
    </recommendedName>
</protein>
<dbReference type="AlphaFoldDB" id="A0A9P5Z9E3"/>
<feature type="transmembrane region" description="Helical" evidence="1">
    <location>
        <begin position="157"/>
        <end position="184"/>
    </location>
</feature>
<feature type="transmembrane region" description="Helical" evidence="1">
    <location>
        <begin position="81"/>
        <end position="98"/>
    </location>
</feature>
<keyword evidence="4" id="KW-1185">Reference proteome</keyword>
<sequence length="245" mass="27101">MNCISAIESAQQLAMSAAMYRFLITDYLKPQDLPTGGAGSAEVFTYAQSLLVACSNVLVHLFFCWRIWIFSGVAFARIYRIAFLTLMVSLALLSFSTSTDLAITGFRHRILTGNTPDFLLAFKLAMTSQVAFDVIMTVAMTLTLHRAQTNIKSTKHVIVYITLFVVNSNLLSTVFAIASLVTFLTLPHATVYGGIGFVGTKSYFNSFLAILNSREFLSEKLSETTISADHWQVNFASTRNTTVRL</sequence>
<evidence type="ECO:0000256" key="1">
    <source>
        <dbReference type="SAM" id="Phobius"/>
    </source>
</evidence>
<dbReference type="OrthoDB" id="2535105at2759"/>
<dbReference type="EMBL" id="MU155166">
    <property type="protein sequence ID" value="KAF9482399.1"/>
    <property type="molecule type" value="Genomic_DNA"/>
</dbReference>
<keyword evidence="1" id="KW-0812">Transmembrane</keyword>
<evidence type="ECO:0000259" key="2">
    <source>
        <dbReference type="Pfam" id="PF20152"/>
    </source>
</evidence>
<feature type="domain" description="DUF6534" evidence="2">
    <location>
        <begin position="130"/>
        <end position="215"/>
    </location>
</feature>
<keyword evidence="1" id="KW-0472">Membrane</keyword>
<comment type="caution">
    <text evidence="3">The sequence shown here is derived from an EMBL/GenBank/DDBJ whole genome shotgun (WGS) entry which is preliminary data.</text>
</comment>
<dbReference type="InterPro" id="IPR045339">
    <property type="entry name" value="DUF6534"/>
</dbReference>
<dbReference type="Proteomes" id="UP000807469">
    <property type="component" value="Unassembled WGS sequence"/>
</dbReference>
<name>A0A9P5Z9E3_9AGAR</name>
<feature type="transmembrane region" description="Helical" evidence="1">
    <location>
        <begin position="190"/>
        <end position="211"/>
    </location>
</feature>
<reference evidence="3" key="1">
    <citation type="submission" date="2020-11" db="EMBL/GenBank/DDBJ databases">
        <authorList>
            <consortium name="DOE Joint Genome Institute"/>
            <person name="Ahrendt S."/>
            <person name="Riley R."/>
            <person name="Andreopoulos W."/>
            <person name="Labutti K."/>
            <person name="Pangilinan J."/>
            <person name="Ruiz-Duenas F.J."/>
            <person name="Barrasa J.M."/>
            <person name="Sanchez-Garcia M."/>
            <person name="Camarero S."/>
            <person name="Miyauchi S."/>
            <person name="Serrano A."/>
            <person name="Linde D."/>
            <person name="Babiker R."/>
            <person name="Drula E."/>
            <person name="Ayuso-Fernandez I."/>
            <person name="Pacheco R."/>
            <person name="Padilla G."/>
            <person name="Ferreira P."/>
            <person name="Barriuso J."/>
            <person name="Kellner H."/>
            <person name="Castanera R."/>
            <person name="Alfaro M."/>
            <person name="Ramirez L."/>
            <person name="Pisabarro A.G."/>
            <person name="Kuo A."/>
            <person name="Tritt A."/>
            <person name="Lipzen A."/>
            <person name="He G."/>
            <person name="Yan M."/>
            <person name="Ng V."/>
            <person name="Cullen D."/>
            <person name="Martin F."/>
            <person name="Rosso M.-N."/>
            <person name="Henrissat B."/>
            <person name="Hibbett D."/>
            <person name="Martinez A.T."/>
            <person name="Grigoriev I.V."/>
        </authorList>
    </citation>
    <scope>NUCLEOTIDE SEQUENCE</scope>
    <source>
        <strain evidence="3">CIRM-BRFM 674</strain>
    </source>
</reference>
<keyword evidence="1" id="KW-1133">Transmembrane helix</keyword>
<gene>
    <name evidence="3" type="ORF">BDN70DRAFT_437072</name>
</gene>
<proteinExistence type="predicted"/>
<accession>A0A9P5Z9E3</accession>
<organism evidence="3 4">
    <name type="scientific">Pholiota conissans</name>
    <dbReference type="NCBI Taxonomy" id="109636"/>
    <lineage>
        <taxon>Eukaryota</taxon>
        <taxon>Fungi</taxon>
        <taxon>Dikarya</taxon>
        <taxon>Basidiomycota</taxon>
        <taxon>Agaricomycotina</taxon>
        <taxon>Agaricomycetes</taxon>
        <taxon>Agaricomycetidae</taxon>
        <taxon>Agaricales</taxon>
        <taxon>Agaricineae</taxon>
        <taxon>Strophariaceae</taxon>
        <taxon>Pholiota</taxon>
    </lineage>
</organism>
<feature type="transmembrane region" description="Helical" evidence="1">
    <location>
        <begin position="118"/>
        <end position="145"/>
    </location>
</feature>
<evidence type="ECO:0000313" key="4">
    <source>
        <dbReference type="Proteomes" id="UP000807469"/>
    </source>
</evidence>
<dbReference type="Pfam" id="PF20152">
    <property type="entry name" value="DUF6534"/>
    <property type="match status" value="1"/>
</dbReference>
<dbReference type="PANTHER" id="PTHR40465">
    <property type="entry name" value="CHROMOSOME 1, WHOLE GENOME SHOTGUN SEQUENCE"/>
    <property type="match status" value="1"/>
</dbReference>
<feature type="transmembrane region" description="Helical" evidence="1">
    <location>
        <begin position="50"/>
        <end position="69"/>
    </location>
</feature>